<feature type="signal peptide" evidence="2">
    <location>
        <begin position="1"/>
        <end position="21"/>
    </location>
</feature>
<evidence type="ECO:0000256" key="3">
    <source>
        <dbReference type="SAM" id="MobiDB-lite"/>
    </source>
</evidence>
<dbReference type="Proteomes" id="UP000311605">
    <property type="component" value="Unassembled WGS sequence"/>
</dbReference>
<feature type="region of interest" description="Disordered" evidence="3">
    <location>
        <begin position="100"/>
        <end position="220"/>
    </location>
</feature>
<dbReference type="HAMAP" id="MF_02066">
    <property type="entry name" value="CpoB"/>
    <property type="match status" value="1"/>
</dbReference>
<dbReference type="NCBIfam" id="TIGR02795">
    <property type="entry name" value="tol_pal_ybgF"/>
    <property type="match status" value="1"/>
</dbReference>
<sequence precursor="true">MKKIVLAAMLGLAAMAGPAGAFSLSLPKLFQGEHSAPQQPQAEERPVILAQSNDAVRGQQLQEEIRQLNGRIEEMSYQLLQMQEQLRKTQEDNEFRFQELEKKKRSDLGDTTGQPAVASSRPSSSQPSTPPQSSSSSDDVARIIETPSDNGAGGAPQGNSAPAPTTLGSMEFDQNGNPVGANRNNDARNSSALPGVEMGKPRSGQTSPRDPQQTASLGSESDAYKIAYDHVLTGDYQLAETEFSSYISAYPKSTRLADANFWLGEAQYSQSKYNEAAKTFLNAHQTYGKSPKAPEMLLKLGMSLAALDNNETACATLKEVPRRYPSAAKAVLSKVSSEQKRLGC</sequence>
<keyword evidence="1 2" id="KW-0732">Signal</keyword>
<dbReference type="OrthoDB" id="7185608at2"/>
<evidence type="ECO:0000256" key="2">
    <source>
        <dbReference type="HAMAP-Rule" id="MF_02066"/>
    </source>
</evidence>
<dbReference type="RefSeq" id="WP_139677204.1">
    <property type="nucleotide sequence ID" value="NZ_VDMN01000003.1"/>
</dbReference>
<keyword evidence="2" id="KW-0175">Coiled coil</keyword>
<dbReference type="AlphaFoldDB" id="A0A5C4XHR7"/>
<comment type="caution">
    <text evidence="5">The sequence shown here is derived from an EMBL/GenBank/DDBJ whole genome shotgun (WGS) entry which is preliminary data.</text>
</comment>
<proteinExistence type="inferred from homology"/>
<keyword evidence="2" id="KW-0132">Cell division</keyword>
<name>A0A5C4XHR7_9HYPH</name>
<dbReference type="InterPro" id="IPR011990">
    <property type="entry name" value="TPR-like_helical_dom_sf"/>
</dbReference>
<keyword evidence="2" id="KW-0574">Periplasm</keyword>
<feature type="compositionally biased region" description="Low complexity" evidence="3">
    <location>
        <begin position="181"/>
        <end position="192"/>
    </location>
</feature>
<comment type="function">
    <text evidence="2">Mediates coordination of peptidoglycan synthesis and outer membrane constriction during cell division.</text>
</comment>
<dbReference type="Gene3D" id="1.25.40.10">
    <property type="entry name" value="Tetratricopeptide repeat domain"/>
    <property type="match status" value="1"/>
</dbReference>
<keyword evidence="6" id="KW-1185">Reference proteome</keyword>
<protein>
    <recommendedName>
        <fullName evidence="2">Cell division coordinator CpoB</fullName>
    </recommendedName>
</protein>
<gene>
    <name evidence="5" type="primary">ybgF</name>
    <name evidence="2" type="synonym">cpoB</name>
    <name evidence="5" type="ORF">FHP24_15880</name>
</gene>
<keyword evidence="2" id="KW-0131">Cell cycle</keyword>
<dbReference type="Pfam" id="PF13525">
    <property type="entry name" value="YfiO"/>
    <property type="match status" value="1"/>
</dbReference>
<feature type="domain" description="Outer membrane lipoprotein BamD-like" evidence="4">
    <location>
        <begin position="219"/>
        <end position="312"/>
    </location>
</feature>
<evidence type="ECO:0000256" key="1">
    <source>
        <dbReference type="ARBA" id="ARBA00022729"/>
    </source>
</evidence>
<organism evidence="5 6">
    <name type="scientific">Aliirhizobium smilacinae</name>
    <dbReference type="NCBI Taxonomy" id="1395944"/>
    <lineage>
        <taxon>Bacteria</taxon>
        <taxon>Pseudomonadati</taxon>
        <taxon>Pseudomonadota</taxon>
        <taxon>Alphaproteobacteria</taxon>
        <taxon>Hyphomicrobiales</taxon>
        <taxon>Rhizobiaceae</taxon>
        <taxon>Aliirhizobium</taxon>
    </lineage>
</organism>
<dbReference type="GO" id="GO:0030288">
    <property type="term" value="C:outer membrane-bounded periplasmic space"/>
    <property type="evidence" value="ECO:0007669"/>
    <property type="project" value="UniProtKB-UniRule"/>
</dbReference>
<evidence type="ECO:0000313" key="6">
    <source>
        <dbReference type="Proteomes" id="UP000311605"/>
    </source>
</evidence>
<comment type="subcellular location">
    <subcellularLocation>
        <location evidence="2">Periplasm</location>
    </subcellularLocation>
</comment>
<feature type="compositionally biased region" description="Polar residues" evidence="3">
    <location>
        <begin position="157"/>
        <end position="177"/>
    </location>
</feature>
<evidence type="ECO:0000259" key="4">
    <source>
        <dbReference type="Pfam" id="PF13525"/>
    </source>
</evidence>
<feature type="chain" id="PRO_5023550816" description="Cell division coordinator CpoB" evidence="2">
    <location>
        <begin position="22"/>
        <end position="344"/>
    </location>
</feature>
<reference evidence="5 6" key="1">
    <citation type="submission" date="2019-06" db="EMBL/GenBank/DDBJ databases">
        <title>The draft genome of Rhizobium smilacinae PTYR-5.</title>
        <authorList>
            <person name="Liu L."/>
            <person name="Li L."/>
            <person name="Zhang X."/>
        </authorList>
    </citation>
    <scope>NUCLEOTIDE SEQUENCE [LARGE SCALE GENOMIC DNA]</scope>
    <source>
        <strain evidence="5 6">PTYR-5</strain>
    </source>
</reference>
<dbReference type="SUPFAM" id="SSF48452">
    <property type="entry name" value="TPR-like"/>
    <property type="match status" value="1"/>
</dbReference>
<dbReference type="EMBL" id="VDMN01000003">
    <property type="protein sequence ID" value="TNM62709.1"/>
    <property type="molecule type" value="Genomic_DNA"/>
</dbReference>
<feature type="compositionally biased region" description="Low complexity" evidence="3">
    <location>
        <begin position="119"/>
        <end position="137"/>
    </location>
</feature>
<feature type="coiled-coil region" evidence="2">
    <location>
        <begin position="58"/>
        <end position="92"/>
    </location>
</feature>
<accession>A0A5C4XHR7</accession>
<evidence type="ECO:0000313" key="5">
    <source>
        <dbReference type="EMBL" id="TNM62709.1"/>
    </source>
</evidence>
<dbReference type="GO" id="GO:0043093">
    <property type="term" value="P:FtsZ-dependent cytokinesis"/>
    <property type="evidence" value="ECO:0007669"/>
    <property type="project" value="UniProtKB-UniRule"/>
</dbReference>
<feature type="compositionally biased region" description="Polar residues" evidence="3">
    <location>
        <begin position="203"/>
        <end position="219"/>
    </location>
</feature>
<comment type="similarity">
    <text evidence="2">Belongs to the CpoB family.</text>
</comment>
<dbReference type="InterPro" id="IPR014162">
    <property type="entry name" value="CpoB_C"/>
</dbReference>
<dbReference type="InterPro" id="IPR034706">
    <property type="entry name" value="CpoB"/>
</dbReference>
<dbReference type="InterPro" id="IPR039565">
    <property type="entry name" value="BamD-like"/>
</dbReference>